<feature type="compositionally biased region" description="Low complexity" evidence="1">
    <location>
        <begin position="198"/>
        <end position="229"/>
    </location>
</feature>
<dbReference type="GO" id="GO:0005794">
    <property type="term" value="C:Golgi apparatus"/>
    <property type="evidence" value="ECO:0007669"/>
    <property type="project" value="TreeGrafter"/>
</dbReference>
<dbReference type="OrthoDB" id="9970435at2759"/>
<evidence type="ECO:0000256" key="1">
    <source>
        <dbReference type="SAM" id="MobiDB-lite"/>
    </source>
</evidence>
<gene>
    <name evidence="3" type="ORF">CALCODRAFT_326988</name>
</gene>
<evidence type="ECO:0000259" key="2">
    <source>
        <dbReference type="PROSITE" id="PS51382"/>
    </source>
</evidence>
<dbReference type="AlphaFoldDB" id="A0A165JGW3"/>
<dbReference type="PANTHER" id="PTHR10783:SF103">
    <property type="entry name" value="SOLUTE CARRIER FAMILY 53 MEMBER 1"/>
    <property type="match status" value="1"/>
</dbReference>
<protein>
    <recommendedName>
        <fullName evidence="2">SPX domain-containing protein</fullName>
    </recommendedName>
</protein>
<dbReference type="STRING" id="1353952.A0A165JGW3"/>
<feature type="compositionally biased region" description="Low complexity" evidence="1">
    <location>
        <begin position="65"/>
        <end position="92"/>
    </location>
</feature>
<evidence type="ECO:0000313" key="3">
    <source>
        <dbReference type="EMBL" id="KZT61822.1"/>
    </source>
</evidence>
<evidence type="ECO:0000313" key="4">
    <source>
        <dbReference type="Proteomes" id="UP000076842"/>
    </source>
</evidence>
<organism evidence="3 4">
    <name type="scientific">Calocera cornea HHB12733</name>
    <dbReference type="NCBI Taxonomy" id="1353952"/>
    <lineage>
        <taxon>Eukaryota</taxon>
        <taxon>Fungi</taxon>
        <taxon>Dikarya</taxon>
        <taxon>Basidiomycota</taxon>
        <taxon>Agaricomycotina</taxon>
        <taxon>Dacrymycetes</taxon>
        <taxon>Dacrymycetales</taxon>
        <taxon>Dacrymycetaceae</taxon>
        <taxon>Calocera</taxon>
    </lineage>
</organism>
<feature type="region of interest" description="Disordered" evidence="1">
    <location>
        <begin position="36"/>
        <end position="252"/>
    </location>
</feature>
<feature type="domain" description="SPX" evidence="2">
    <location>
        <begin position="1"/>
        <end position="431"/>
    </location>
</feature>
<reference evidence="3 4" key="1">
    <citation type="journal article" date="2016" name="Mol. Biol. Evol.">
        <title>Comparative Genomics of Early-Diverging Mushroom-Forming Fungi Provides Insights into the Origins of Lignocellulose Decay Capabilities.</title>
        <authorList>
            <person name="Nagy L.G."/>
            <person name="Riley R."/>
            <person name="Tritt A."/>
            <person name="Adam C."/>
            <person name="Daum C."/>
            <person name="Floudas D."/>
            <person name="Sun H."/>
            <person name="Yadav J.S."/>
            <person name="Pangilinan J."/>
            <person name="Larsson K.H."/>
            <person name="Matsuura K."/>
            <person name="Barry K."/>
            <person name="Labutti K."/>
            <person name="Kuo R."/>
            <person name="Ohm R.A."/>
            <person name="Bhattacharya S.S."/>
            <person name="Shirouzu T."/>
            <person name="Yoshinaga Y."/>
            <person name="Martin F.M."/>
            <person name="Grigoriev I.V."/>
            <person name="Hibbett D.S."/>
        </authorList>
    </citation>
    <scope>NUCLEOTIDE SEQUENCE [LARGE SCALE GENOMIC DNA]</scope>
    <source>
        <strain evidence="3 4">HHB12733</strain>
    </source>
</reference>
<dbReference type="GO" id="GO:0005886">
    <property type="term" value="C:plasma membrane"/>
    <property type="evidence" value="ECO:0007669"/>
    <property type="project" value="TreeGrafter"/>
</dbReference>
<keyword evidence="4" id="KW-1185">Reference proteome</keyword>
<dbReference type="PROSITE" id="PS51382">
    <property type="entry name" value="SPX"/>
    <property type="match status" value="1"/>
</dbReference>
<accession>A0A165JGW3</accession>
<feature type="compositionally biased region" description="Gly residues" evidence="1">
    <location>
        <begin position="150"/>
        <end position="170"/>
    </location>
</feature>
<dbReference type="EMBL" id="KV423920">
    <property type="protein sequence ID" value="KZT61822.1"/>
    <property type="molecule type" value="Genomic_DNA"/>
</dbReference>
<dbReference type="InParanoid" id="A0A165JGW3"/>
<dbReference type="GO" id="GO:0016036">
    <property type="term" value="P:cellular response to phosphate starvation"/>
    <property type="evidence" value="ECO:0007669"/>
    <property type="project" value="TreeGrafter"/>
</dbReference>
<proteinExistence type="predicted"/>
<feature type="compositionally biased region" description="Low complexity" evidence="1">
    <location>
        <begin position="125"/>
        <end position="138"/>
    </location>
</feature>
<dbReference type="PANTHER" id="PTHR10783">
    <property type="entry name" value="XENOTROPIC AND POLYTROPIC RETROVIRUS RECEPTOR 1-RELATED"/>
    <property type="match status" value="1"/>
</dbReference>
<dbReference type="GO" id="GO:0006817">
    <property type="term" value="P:phosphate ion transport"/>
    <property type="evidence" value="ECO:0007669"/>
    <property type="project" value="TreeGrafter"/>
</dbReference>
<dbReference type="InterPro" id="IPR004331">
    <property type="entry name" value="SPX_dom"/>
</dbReference>
<sequence>MKFGRYLRDSLIPEWRKAYIDYRGLKKLMKRIAEQEYAGSAGPSRPHGRYAAADALAAQGESVAPLSPMSPLSPRSPRSPGSPGSPGSQGKGKQPDGEQTPRGRRESEATDATEGTLRDLGEFGGAVPAEGGAPPGAARLDGGGYEEEGYGYGWKVGNGTGPGDGSGSKGPVGNNTPRAGVGERDRAGEGTAVLPVNRSRLALSLRSSRSGASASAKSNRSGRSGFRAALGGGGGSRKARSQKSGARIPLEPSTLSDLLHTLTPAERSYFDKLDTELDKVSTFYNEREREARERAQLLLGQLEELKEHREAFYAAYPKHPSGPWTQRVFGAVASRTPAPPHFPHLPHLPQGLRFLTGSTDALSLDIAEEREALDPHGYVAAKRRLKKALQEYYRGLELLDNYRVSGGVFISCLSCSLLFSPFLRGEATLGRAAMS</sequence>
<dbReference type="Proteomes" id="UP000076842">
    <property type="component" value="Unassembled WGS sequence"/>
</dbReference>
<feature type="compositionally biased region" description="Basic and acidic residues" evidence="1">
    <location>
        <begin position="93"/>
        <end position="108"/>
    </location>
</feature>
<name>A0A165JGW3_9BASI</name>
<dbReference type="GO" id="GO:0000822">
    <property type="term" value="F:inositol hexakisphosphate binding"/>
    <property type="evidence" value="ECO:0007669"/>
    <property type="project" value="TreeGrafter"/>
</dbReference>
<dbReference type="Pfam" id="PF03105">
    <property type="entry name" value="SPX"/>
    <property type="match status" value="1"/>
</dbReference>